<dbReference type="Pfam" id="PF01435">
    <property type="entry name" value="Peptidase_M48"/>
    <property type="match status" value="1"/>
</dbReference>
<evidence type="ECO:0000256" key="2">
    <source>
        <dbReference type="ARBA" id="ARBA00022670"/>
    </source>
</evidence>
<dbReference type="PANTHER" id="PTHR43221">
    <property type="entry name" value="PROTEASE HTPX"/>
    <property type="match status" value="1"/>
</dbReference>
<evidence type="ECO:0000256" key="1">
    <source>
        <dbReference type="ARBA" id="ARBA00022475"/>
    </source>
</evidence>
<keyword evidence="5 10" id="KW-0378">Hydrolase</keyword>
<keyword evidence="6 10" id="KW-0862">Zinc</keyword>
<keyword evidence="7" id="KW-1133">Transmembrane helix</keyword>
<dbReference type="InterPro" id="IPR001915">
    <property type="entry name" value="Peptidase_M48"/>
</dbReference>
<evidence type="ECO:0000256" key="3">
    <source>
        <dbReference type="ARBA" id="ARBA00022692"/>
    </source>
</evidence>
<dbReference type="CDD" id="cd07325">
    <property type="entry name" value="M48_Ste24p_like"/>
    <property type="match status" value="1"/>
</dbReference>
<dbReference type="Gene3D" id="3.30.2010.10">
    <property type="entry name" value="Metalloproteases ('zincins'), catalytic domain"/>
    <property type="match status" value="1"/>
</dbReference>
<reference evidence="12" key="1">
    <citation type="submission" date="2020-02" db="EMBL/GenBank/DDBJ databases">
        <authorList>
            <person name="Meier V. D."/>
        </authorList>
    </citation>
    <scope>NUCLEOTIDE SEQUENCE</scope>
    <source>
        <strain evidence="12">AVDCRST_MAG74</strain>
    </source>
</reference>
<feature type="domain" description="Peptidase M48" evidence="11">
    <location>
        <begin position="119"/>
        <end position="311"/>
    </location>
</feature>
<dbReference type="InterPro" id="IPR050083">
    <property type="entry name" value="HtpX_protease"/>
</dbReference>
<dbReference type="GO" id="GO:0046872">
    <property type="term" value="F:metal ion binding"/>
    <property type="evidence" value="ECO:0007669"/>
    <property type="project" value="UniProtKB-KW"/>
</dbReference>
<dbReference type="GO" id="GO:0004222">
    <property type="term" value="F:metalloendopeptidase activity"/>
    <property type="evidence" value="ECO:0007669"/>
    <property type="project" value="InterPro"/>
</dbReference>
<comment type="cofactor">
    <cofactor evidence="10">
        <name>Zn(2+)</name>
        <dbReference type="ChEBI" id="CHEBI:29105"/>
    </cofactor>
    <text evidence="10">Binds 1 zinc ion per subunit.</text>
</comment>
<keyword evidence="3" id="KW-0812">Transmembrane</keyword>
<keyword evidence="8 10" id="KW-0482">Metalloprotease</keyword>
<protein>
    <submittedName>
        <fullName evidence="12">Zn-dependent protease with chaperone function</fullName>
    </submittedName>
</protein>
<organism evidence="12">
    <name type="scientific">uncultured Pyrinomonadaceae bacterium</name>
    <dbReference type="NCBI Taxonomy" id="2283094"/>
    <lineage>
        <taxon>Bacteria</taxon>
        <taxon>Pseudomonadati</taxon>
        <taxon>Acidobacteriota</taxon>
        <taxon>Blastocatellia</taxon>
        <taxon>Blastocatellales</taxon>
        <taxon>Pyrinomonadaceae</taxon>
        <taxon>environmental samples</taxon>
    </lineage>
</organism>
<evidence type="ECO:0000256" key="4">
    <source>
        <dbReference type="ARBA" id="ARBA00022723"/>
    </source>
</evidence>
<evidence type="ECO:0000256" key="6">
    <source>
        <dbReference type="ARBA" id="ARBA00022833"/>
    </source>
</evidence>
<dbReference type="PANTHER" id="PTHR43221:SF3">
    <property type="entry name" value="SLL1280 PROTEIN"/>
    <property type="match status" value="1"/>
</dbReference>
<sequence length="323" mass="35838">MSKKDSTAAVAERYSVRCRYCGQKNSVREDYKNNEAVCGRCRLPLSNEAHKKFADLSKHEYVHPADSKALAALRAIPGIDTALKQLLKVTGESAIRVMFMASAVKVTPKQCPDLYAKLQIACTTLGVDMPELYVQQNPVVNAFTGGVDRPIIVLHSSLIERLNDEETLAVIAHEVGHIHAEHVLYLTAARLIEALANASLARLIPGADIIKFLISAGISGSLLAWARKAELSCDRAALLVTQDPHVIGRTMMKLCGGTFASKIDYDLFLEQAREFEKNYDEKKLDRFWADILGSGLSHPFPVWRVSEILKWVDEGEYADLMKK</sequence>
<evidence type="ECO:0000256" key="8">
    <source>
        <dbReference type="ARBA" id="ARBA00023049"/>
    </source>
</evidence>
<dbReference type="Gene3D" id="2.30.30.380">
    <property type="entry name" value="Zn-finger domain of Sec23/24"/>
    <property type="match status" value="1"/>
</dbReference>
<proteinExistence type="inferred from homology"/>
<gene>
    <name evidence="12" type="ORF">AVDCRST_MAG74-2755</name>
</gene>
<dbReference type="GO" id="GO:0006508">
    <property type="term" value="P:proteolysis"/>
    <property type="evidence" value="ECO:0007669"/>
    <property type="project" value="UniProtKB-KW"/>
</dbReference>
<keyword evidence="9" id="KW-0472">Membrane</keyword>
<evidence type="ECO:0000256" key="9">
    <source>
        <dbReference type="ARBA" id="ARBA00023136"/>
    </source>
</evidence>
<evidence type="ECO:0000256" key="10">
    <source>
        <dbReference type="RuleBase" id="RU003983"/>
    </source>
</evidence>
<comment type="similarity">
    <text evidence="10">Belongs to the peptidase M48 family.</text>
</comment>
<name>A0A6J4PDU0_9BACT</name>
<dbReference type="AlphaFoldDB" id="A0A6J4PDU0"/>
<dbReference type="EMBL" id="CADCUR010000224">
    <property type="protein sequence ID" value="CAA9413058.1"/>
    <property type="molecule type" value="Genomic_DNA"/>
</dbReference>
<accession>A0A6J4PDU0</accession>
<keyword evidence="4" id="KW-0479">Metal-binding</keyword>
<evidence type="ECO:0000256" key="7">
    <source>
        <dbReference type="ARBA" id="ARBA00022989"/>
    </source>
</evidence>
<evidence type="ECO:0000256" key="5">
    <source>
        <dbReference type="ARBA" id="ARBA00022801"/>
    </source>
</evidence>
<evidence type="ECO:0000313" key="12">
    <source>
        <dbReference type="EMBL" id="CAA9413058.1"/>
    </source>
</evidence>
<keyword evidence="1" id="KW-1003">Cell membrane</keyword>
<evidence type="ECO:0000259" key="11">
    <source>
        <dbReference type="Pfam" id="PF01435"/>
    </source>
</evidence>
<keyword evidence="2 10" id="KW-0645">Protease</keyword>